<proteinExistence type="inferred from homology"/>
<evidence type="ECO:0008006" key="8">
    <source>
        <dbReference type="Google" id="ProtNLM"/>
    </source>
</evidence>
<evidence type="ECO:0000256" key="2">
    <source>
        <dbReference type="ARBA" id="ARBA00007304"/>
    </source>
</evidence>
<evidence type="ECO:0000256" key="4">
    <source>
        <dbReference type="ARBA" id="ARBA00022989"/>
    </source>
</evidence>
<comment type="similarity">
    <text evidence="2">Belongs to the SMIM12 family.</text>
</comment>
<dbReference type="InterPro" id="IPR031933">
    <property type="entry name" value="UPF0767"/>
</dbReference>
<organism evidence="6 7">
    <name type="scientific">Melipona quadrifasciata</name>
    <dbReference type="NCBI Taxonomy" id="166423"/>
    <lineage>
        <taxon>Eukaryota</taxon>
        <taxon>Metazoa</taxon>
        <taxon>Ecdysozoa</taxon>
        <taxon>Arthropoda</taxon>
        <taxon>Hexapoda</taxon>
        <taxon>Insecta</taxon>
        <taxon>Pterygota</taxon>
        <taxon>Neoptera</taxon>
        <taxon>Endopterygota</taxon>
        <taxon>Hymenoptera</taxon>
        <taxon>Apocrita</taxon>
        <taxon>Aculeata</taxon>
        <taxon>Apoidea</taxon>
        <taxon>Anthophila</taxon>
        <taxon>Apidae</taxon>
        <taxon>Melipona</taxon>
    </lineage>
</organism>
<gene>
    <name evidence="6" type="ORF">WN51_09449</name>
</gene>
<dbReference type="OrthoDB" id="10052506at2759"/>
<evidence type="ECO:0000256" key="3">
    <source>
        <dbReference type="ARBA" id="ARBA00022692"/>
    </source>
</evidence>
<sequence length="72" mass="8222">MILFNRLFFRVLCIPFAAVGYYLEGLISNRYTPPTAPVMEQREERLLADINSIPDEKKHSPLEVNLSPSLSV</sequence>
<reference evidence="6 7" key="1">
    <citation type="submission" date="2015-07" db="EMBL/GenBank/DDBJ databases">
        <title>The genome of Melipona quadrifasciata.</title>
        <authorList>
            <person name="Pan H."/>
            <person name="Kapheim K."/>
        </authorList>
    </citation>
    <scope>NUCLEOTIDE SEQUENCE [LARGE SCALE GENOMIC DNA]</scope>
    <source>
        <strain evidence="6">0111107301</strain>
        <tissue evidence="6">Whole body</tissue>
    </source>
</reference>
<evidence type="ECO:0000256" key="5">
    <source>
        <dbReference type="ARBA" id="ARBA00023136"/>
    </source>
</evidence>
<dbReference type="Proteomes" id="UP000053105">
    <property type="component" value="Unassembled WGS sequence"/>
</dbReference>
<dbReference type="GO" id="GO:0016020">
    <property type="term" value="C:membrane"/>
    <property type="evidence" value="ECO:0007669"/>
    <property type="project" value="UniProtKB-SubCell"/>
</dbReference>
<accession>A0A0M8ZMF4</accession>
<dbReference type="STRING" id="166423.A0A0M8ZMF4"/>
<comment type="subcellular location">
    <subcellularLocation>
        <location evidence="1">Membrane</location>
        <topology evidence="1">Single-pass membrane protein</topology>
    </subcellularLocation>
</comment>
<evidence type="ECO:0000313" key="7">
    <source>
        <dbReference type="Proteomes" id="UP000053105"/>
    </source>
</evidence>
<evidence type="ECO:0000313" key="6">
    <source>
        <dbReference type="EMBL" id="KOX67205.1"/>
    </source>
</evidence>
<keyword evidence="4" id="KW-1133">Transmembrane helix</keyword>
<keyword evidence="3" id="KW-0812">Transmembrane</keyword>
<dbReference type="AlphaFoldDB" id="A0A0M8ZMF4"/>
<protein>
    <recommendedName>
        <fullName evidence="8">Small integral membrane protein 12</fullName>
    </recommendedName>
</protein>
<name>A0A0M8ZMF4_9HYME</name>
<keyword evidence="7" id="KW-1185">Reference proteome</keyword>
<dbReference type="EMBL" id="KQ438551">
    <property type="protein sequence ID" value="KOX67205.1"/>
    <property type="molecule type" value="Genomic_DNA"/>
</dbReference>
<evidence type="ECO:0000256" key="1">
    <source>
        <dbReference type="ARBA" id="ARBA00004167"/>
    </source>
</evidence>
<keyword evidence="5" id="KW-0472">Membrane</keyword>
<dbReference type="Pfam" id="PF15990">
    <property type="entry name" value="UPF0767"/>
    <property type="match status" value="1"/>
</dbReference>